<dbReference type="AlphaFoldDB" id="A0A2S0N311"/>
<dbReference type="InterPro" id="IPR014796">
    <property type="entry name" value="DUF1780"/>
</dbReference>
<dbReference type="SUPFAM" id="SSF52980">
    <property type="entry name" value="Restriction endonuclease-like"/>
    <property type="match status" value="1"/>
</dbReference>
<dbReference type="InterPro" id="IPR037074">
    <property type="entry name" value="DUF1780_sf"/>
</dbReference>
<protein>
    <submittedName>
        <fullName evidence="1">Uncharacterized protein</fullName>
    </submittedName>
</protein>
<evidence type="ECO:0000313" key="2">
    <source>
        <dbReference type="Proteomes" id="UP000239326"/>
    </source>
</evidence>
<organism evidence="1 2">
    <name type="scientific">Simplicispira suum</name>
    <dbReference type="NCBI Taxonomy" id="2109915"/>
    <lineage>
        <taxon>Bacteria</taxon>
        <taxon>Pseudomonadati</taxon>
        <taxon>Pseudomonadota</taxon>
        <taxon>Betaproteobacteria</taxon>
        <taxon>Burkholderiales</taxon>
        <taxon>Comamonadaceae</taxon>
        <taxon>Simplicispira</taxon>
    </lineage>
</organism>
<accession>A0A2S0N311</accession>
<reference evidence="1 2" key="1">
    <citation type="submission" date="2018-03" db="EMBL/GenBank/DDBJ databases">
        <title>Genome sequencing of Simplicispira sp.</title>
        <authorList>
            <person name="Kim S.-J."/>
            <person name="Heo J."/>
            <person name="Kwon S.-W."/>
        </authorList>
    </citation>
    <scope>NUCLEOTIDE SEQUENCE [LARGE SCALE GENOMIC DNA]</scope>
    <source>
        <strain evidence="1 2">SC1-8</strain>
    </source>
</reference>
<dbReference type="Proteomes" id="UP000239326">
    <property type="component" value="Chromosome"/>
</dbReference>
<name>A0A2S0N311_9BURK</name>
<dbReference type="Pfam" id="PF08682">
    <property type="entry name" value="DUF1780"/>
    <property type="match status" value="1"/>
</dbReference>
<proteinExistence type="predicted"/>
<gene>
    <name evidence="1" type="ORF">C6571_15660</name>
</gene>
<dbReference type="InterPro" id="IPR011335">
    <property type="entry name" value="Restrct_endonuc-II-like"/>
</dbReference>
<dbReference type="KEGG" id="simp:C6571_15660"/>
<keyword evidence="2" id="KW-1185">Reference proteome</keyword>
<dbReference type="EMBL" id="CP027669">
    <property type="protein sequence ID" value="AVO42539.1"/>
    <property type="molecule type" value="Genomic_DNA"/>
</dbReference>
<evidence type="ECO:0000313" key="1">
    <source>
        <dbReference type="EMBL" id="AVO42539.1"/>
    </source>
</evidence>
<sequence length="191" mass="22081">MGDDLFSRKFKHWREWHNAVDFLTNLHIDMDEAQVFCNPQDPPDVLYQGAAFEIKEIMDEGRRRHDEVKQARKNAFQHKDRANFTQASVIDLLPEDAGRLVVAQLESMAGRYHASVKSRTDLLFYVNKLEHWFDDGPMPSANLFEPYGWRSVSALIASGVSIVFYANASAPRFLQDNLGKVRRRYESFAIE</sequence>
<dbReference type="Gene3D" id="3.40.1540.10">
    <property type="entry name" value="Protein of unknown function DUF1780, putative endonuclease"/>
    <property type="match status" value="1"/>
</dbReference>